<keyword evidence="5 11" id="KW-0119">Carbohydrate metabolism</keyword>
<dbReference type="Pfam" id="PF01341">
    <property type="entry name" value="Glyco_hydro_6"/>
    <property type="match status" value="1"/>
</dbReference>
<comment type="similarity">
    <text evidence="11">Belongs to the glycosyl hydrolase family 6.</text>
</comment>
<evidence type="ECO:0000256" key="6">
    <source>
        <dbReference type="ARBA" id="ARBA00023295"/>
    </source>
</evidence>
<feature type="active site" description="Proton donor" evidence="8 10">
    <location>
        <position position="170"/>
    </location>
</feature>
<feature type="binding site" evidence="9">
    <location>
        <position position="284"/>
    </location>
    <ligand>
        <name>substrate</name>
    </ligand>
</feature>
<evidence type="ECO:0000256" key="7">
    <source>
        <dbReference type="ARBA" id="ARBA00023326"/>
    </source>
</evidence>
<dbReference type="GO" id="GO:0030245">
    <property type="term" value="P:cellulose catabolic process"/>
    <property type="evidence" value="ECO:0007669"/>
    <property type="project" value="UniProtKB-KW"/>
</dbReference>
<keyword evidence="13" id="KW-1185">Reference proteome</keyword>
<gene>
    <name evidence="12" type="ORF">KDK95_33185</name>
</gene>
<dbReference type="PRINTS" id="PR00733">
    <property type="entry name" value="GLHYDRLASE6"/>
</dbReference>
<keyword evidence="4" id="KW-1015">Disulfide bond</keyword>
<dbReference type="InterPro" id="IPR016288">
    <property type="entry name" value="Beta_cellobiohydrolase"/>
</dbReference>
<feature type="active site" description="Proton acceptor" evidence="8">
    <location>
        <position position="318"/>
    </location>
</feature>
<reference evidence="12" key="1">
    <citation type="submission" date="2021-04" db="EMBL/GenBank/DDBJ databases">
        <title>Genome based classification of Actinospica acidithermotolerans sp. nov., an actinobacterium isolated from an Indonesian hot spring.</title>
        <authorList>
            <person name="Kusuma A.B."/>
            <person name="Putra K.E."/>
            <person name="Nafisah S."/>
            <person name="Loh J."/>
            <person name="Nouioui I."/>
            <person name="Goodfellow M."/>
        </authorList>
    </citation>
    <scope>NUCLEOTIDE SEQUENCE</scope>
    <source>
        <strain evidence="12">MGRD01-02</strain>
    </source>
</reference>
<organism evidence="12 13">
    <name type="scientific">Actinospica acidithermotolerans</name>
    <dbReference type="NCBI Taxonomy" id="2828514"/>
    <lineage>
        <taxon>Bacteria</taxon>
        <taxon>Bacillati</taxon>
        <taxon>Actinomycetota</taxon>
        <taxon>Actinomycetes</taxon>
        <taxon>Catenulisporales</taxon>
        <taxon>Actinospicaceae</taxon>
        <taxon>Actinospica</taxon>
    </lineage>
</organism>
<evidence type="ECO:0000256" key="9">
    <source>
        <dbReference type="PIRSR" id="PIRSR001100-2"/>
    </source>
</evidence>
<dbReference type="Proteomes" id="UP000676325">
    <property type="component" value="Unassembled WGS sequence"/>
</dbReference>
<dbReference type="PROSITE" id="PS00656">
    <property type="entry name" value="GLYCOSYL_HYDROL_F6_2"/>
    <property type="match status" value="1"/>
</dbReference>
<dbReference type="InterPro" id="IPR036434">
    <property type="entry name" value="Beta_cellobiohydrolase_sf"/>
</dbReference>
<feature type="binding site" evidence="9">
    <location>
        <position position="243"/>
    </location>
    <ligand>
        <name>substrate</name>
    </ligand>
</feature>
<evidence type="ECO:0000313" key="13">
    <source>
        <dbReference type="Proteomes" id="UP000676325"/>
    </source>
</evidence>
<dbReference type="GO" id="GO:0004553">
    <property type="term" value="F:hydrolase activity, hydrolyzing O-glycosyl compounds"/>
    <property type="evidence" value="ECO:0007669"/>
    <property type="project" value="InterPro"/>
</dbReference>
<feature type="non-terminal residue" evidence="12">
    <location>
        <position position="357"/>
    </location>
</feature>
<dbReference type="InterPro" id="IPR001524">
    <property type="entry name" value="Glyco_hydro_6_CS"/>
</dbReference>
<comment type="caution">
    <text evidence="12">The sequence shown here is derived from an EMBL/GenBank/DDBJ whole genome shotgun (WGS) entry which is preliminary data.</text>
</comment>
<accession>A0A941INP3</accession>
<evidence type="ECO:0000256" key="3">
    <source>
        <dbReference type="ARBA" id="ARBA00023001"/>
    </source>
</evidence>
<keyword evidence="3 11" id="KW-0136">Cellulose degradation</keyword>
<evidence type="ECO:0000256" key="2">
    <source>
        <dbReference type="ARBA" id="ARBA00022801"/>
    </source>
</evidence>
<feature type="binding site" evidence="9">
    <location>
        <position position="96"/>
    </location>
    <ligand>
        <name>substrate</name>
    </ligand>
</feature>
<evidence type="ECO:0000256" key="8">
    <source>
        <dbReference type="PIRSR" id="PIRSR001100-1"/>
    </source>
</evidence>
<dbReference type="PANTHER" id="PTHR34876:SF4">
    <property type="entry name" value="1,4-BETA-D-GLUCAN CELLOBIOHYDROLASE C-RELATED"/>
    <property type="match status" value="1"/>
</dbReference>
<dbReference type="PIRSF" id="PIRSF001100">
    <property type="entry name" value="Beta_cellobiohydrolase"/>
    <property type="match status" value="1"/>
</dbReference>
<evidence type="ECO:0000256" key="4">
    <source>
        <dbReference type="ARBA" id="ARBA00023157"/>
    </source>
</evidence>
<evidence type="ECO:0000256" key="10">
    <source>
        <dbReference type="PROSITE-ProRule" id="PRU10057"/>
    </source>
</evidence>
<dbReference type="PANTHER" id="PTHR34876">
    <property type="match status" value="1"/>
</dbReference>
<evidence type="ECO:0000256" key="11">
    <source>
        <dbReference type="RuleBase" id="RU361186"/>
    </source>
</evidence>
<dbReference type="EC" id="3.2.1.-" evidence="11"/>
<keyword evidence="1" id="KW-0732">Signal</keyword>
<feature type="binding site" evidence="9">
    <location>
        <position position="312"/>
    </location>
    <ligand>
        <name>substrate</name>
    </ligand>
</feature>
<evidence type="ECO:0000256" key="1">
    <source>
        <dbReference type="ARBA" id="ARBA00022729"/>
    </source>
</evidence>
<dbReference type="Gene3D" id="3.20.20.40">
    <property type="entry name" value="1, 4-beta cellobiohydrolase"/>
    <property type="match status" value="1"/>
</dbReference>
<sequence length="357" mass="36609">MAARPRAGVRRSPRGRRGRYAALALAAVTVGAVVVVARNSACASALPQQSGGALAADTRFYLDPYSAVGYWDAHNTANPLEPAIASRIGDIPSGIWFTQYDPDRIATQIRQITAQAAAENTVPVLVLYDIPDTNCSTSSGAPSVAAYESWVSDFASGLGDHSVIVIVEPDALSLESCLSAQQAAARNGAIAYAGSAVRKADPNARVYFDAGNSSWNSASVQAQRLAAADVTTSANGIFSNVSNFLPTANEVAYDEQVLADLGSNSSLHIVIDTSRNGNGAGNTWCDPAGRALGLTPTANTGNALVDAYLWVKDPGQSDGCAASAGAFDPQLAYALIANGPGGAPTLAATTTATKSTA</sequence>
<dbReference type="AlphaFoldDB" id="A0A941INP3"/>
<keyword evidence="7 11" id="KW-0624">Polysaccharide degradation</keyword>
<dbReference type="SUPFAM" id="SSF51989">
    <property type="entry name" value="Glycosyl hydrolases family 6, cellulases"/>
    <property type="match status" value="1"/>
</dbReference>
<keyword evidence="6 11" id="KW-0326">Glycosidase</keyword>
<protein>
    <recommendedName>
        <fullName evidence="11">Glucanase</fullName>
        <ecNumber evidence="11">3.2.1.-</ecNumber>
    </recommendedName>
</protein>
<name>A0A941INP3_9ACTN</name>
<evidence type="ECO:0000313" key="12">
    <source>
        <dbReference type="EMBL" id="MBR7831208.1"/>
    </source>
</evidence>
<feature type="binding site" evidence="9">
    <location>
        <position position="215"/>
    </location>
    <ligand>
        <name>substrate</name>
    </ligand>
</feature>
<dbReference type="EMBL" id="JAGSOH010000197">
    <property type="protein sequence ID" value="MBR7831208.1"/>
    <property type="molecule type" value="Genomic_DNA"/>
</dbReference>
<keyword evidence="2 11" id="KW-0378">Hydrolase</keyword>
<dbReference type="RefSeq" id="WP_212522324.1">
    <property type="nucleotide sequence ID" value="NZ_JAGSOH010000197.1"/>
</dbReference>
<evidence type="ECO:0000256" key="5">
    <source>
        <dbReference type="ARBA" id="ARBA00023277"/>
    </source>
</evidence>
<proteinExistence type="inferred from homology"/>